<name>A0A0E9U4D5_ANGAN</name>
<reference evidence="1" key="1">
    <citation type="submission" date="2014-11" db="EMBL/GenBank/DDBJ databases">
        <authorList>
            <person name="Amaro Gonzalez C."/>
        </authorList>
    </citation>
    <scope>NUCLEOTIDE SEQUENCE</scope>
</reference>
<dbReference type="AlphaFoldDB" id="A0A0E9U4D5"/>
<evidence type="ECO:0000313" key="1">
    <source>
        <dbReference type="EMBL" id="JAH60691.1"/>
    </source>
</evidence>
<reference evidence="1" key="2">
    <citation type="journal article" date="2015" name="Fish Shellfish Immunol.">
        <title>Early steps in the European eel (Anguilla anguilla)-Vibrio vulnificus interaction in the gills: Role of the RtxA13 toxin.</title>
        <authorList>
            <person name="Callol A."/>
            <person name="Pajuelo D."/>
            <person name="Ebbesson L."/>
            <person name="Teles M."/>
            <person name="MacKenzie S."/>
            <person name="Amaro C."/>
        </authorList>
    </citation>
    <scope>NUCLEOTIDE SEQUENCE</scope>
</reference>
<organism evidence="1">
    <name type="scientific">Anguilla anguilla</name>
    <name type="common">European freshwater eel</name>
    <name type="synonym">Muraena anguilla</name>
    <dbReference type="NCBI Taxonomy" id="7936"/>
    <lineage>
        <taxon>Eukaryota</taxon>
        <taxon>Metazoa</taxon>
        <taxon>Chordata</taxon>
        <taxon>Craniata</taxon>
        <taxon>Vertebrata</taxon>
        <taxon>Euteleostomi</taxon>
        <taxon>Actinopterygii</taxon>
        <taxon>Neopterygii</taxon>
        <taxon>Teleostei</taxon>
        <taxon>Anguilliformes</taxon>
        <taxon>Anguillidae</taxon>
        <taxon>Anguilla</taxon>
    </lineage>
</organism>
<dbReference type="EMBL" id="GBXM01047886">
    <property type="protein sequence ID" value="JAH60691.1"/>
    <property type="molecule type" value="Transcribed_RNA"/>
</dbReference>
<protein>
    <submittedName>
        <fullName evidence="1">Uncharacterized protein</fullName>
    </submittedName>
</protein>
<accession>A0A0E9U4D5</accession>
<sequence>MYFSIPKVSLKFMKHTAGRIMKLSFGCFSIKIMIYI</sequence>
<proteinExistence type="predicted"/>